<dbReference type="InterPro" id="IPR025309">
    <property type="entry name" value="KTSC_dom"/>
</dbReference>
<proteinExistence type="predicted"/>
<accession>A0A1H0RF83</accession>
<evidence type="ECO:0000313" key="2">
    <source>
        <dbReference type="EMBL" id="SDP28081.1"/>
    </source>
</evidence>
<gene>
    <name evidence="2" type="ORF">SAMN04489708_11034</name>
</gene>
<feature type="domain" description="KTSC" evidence="1">
    <location>
        <begin position="27"/>
        <end position="83"/>
    </location>
</feature>
<name>A0A1H0RF83_9BURK</name>
<dbReference type="RefSeq" id="WP_092834164.1">
    <property type="nucleotide sequence ID" value="NZ_FNJL01000010.1"/>
</dbReference>
<dbReference type="Pfam" id="PF13619">
    <property type="entry name" value="KTSC"/>
    <property type="match status" value="1"/>
</dbReference>
<reference evidence="3" key="1">
    <citation type="submission" date="2016-10" db="EMBL/GenBank/DDBJ databases">
        <authorList>
            <person name="Varghese N."/>
            <person name="Submissions S."/>
        </authorList>
    </citation>
    <scope>NUCLEOTIDE SEQUENCE [LARGE SCALE GENOMIC DNA]</scope>
    <source>
        <strain evidence="3">DSM 17101</strain>
    </source>
</reference>
<sequence>MPAPKKPITPAAFTKKAYHPIAMTPVQSNQVGAIGYDPATNTLACTFARGPGHVYHYPGVDQKTFDAFMAAESKGTFFGQHIKALAFDKFPAPKQK</sequence>
<dbReference type="EMBL" id="FNJL01000010">
    <property type="protein sequence ID" value="SDP28081.1"/>
    <property type="molecule type" value="Genomic_DNA"/>
</dbReference>
<evidence type="ECO:0000313" key="3">
    <source>
        <dbReference type="Proteomes" id="UP000199317"/>
    </source>
</evidence>
<dbReference type="AlphaFoldDB" id="A0A1H0RF83"/>
<keyword evidence="3" id="KW-1185">Reference proteome</keyword>
<protein>
    <submittedName>
        <fullName evidence="2">KTSC domain-containing protein</fullName>
    </submittedName>
</protein>
<organism evidence="2 3">
    <name type="scientific">Paracidovorax cattleyae</name>
    <dbReference type="NCBI Taxonomy" id="80868"/>
    <lineage>
        <taxon>Bacteria</taxon>
        <taxon>Pseudomonadati</taxon>
        <taxon>Pseudomonadota</taxon>
        <taxon>Betaproteobacteria</taxon>
        <taxon>Burkholderiales</taxon>
        <taxon>Comamonadaceae</taxon>
        <taxon>Paracidovorax</taxon>
    </lineage>
</organism>
<dbReference type="Proteomes" id="UP000199317">
    <property type="component" value="Unassembled WGS sequence"/>
</dbReference>
<evidence type="ECO:0000259" key="1">
    <source>
        <dbReference type="Pfam" id="PF13619"/>
    </source>
</evidence>
<dbReference type="OrthoDB" id="8909582at2"/>